<keyword evidence="5" id="KW-0472">Membrane</keyword>
<dbReference type="AlphaFoldDB" id="A0A0D9QX17"/>
<evidence type="ECO:0000256" key="1">
    <source>
        <dbReference type="ARBA" id="ARBA00004613"/>
    </source>
</evidence>
<dbReference type="RefSeq" id="XP_037865594.2">
    <property type="nucleotide sequence ID" value="XM_038009666.2"/>
</dbReference>
<accession>A0A0D9QX17</accession>
<dbReference type="InterPro" id="IPR028122">
    <property type="entry name" value="FAM24"/>
</dbReference>
<evidence type="ECO:0000256" key="2">
    <source>
        <dbReference type="ARBA" id="ARBA00007386"/>
    </source>
</evidence>
<evidence type="ECO:0000313" key="6">
    <source>
        <dbReference type="Ensembl" id="ENSCSAP00000000906.1"/>
    </source>
</evidence>
<dbReference type="eggNOG" id="ENOG502TEP5">
    <property type="taxonomic scope" value="Eukaryota"/>
</dbReference>
<dbReference type="BioGRID-ORCS" id="103216646">
    <property type="hits" value="0 hits in 9 CRISPR screens"/>
</dbReference>
<keyword evidence="5" id="KW-0812">Transmembrane</keyword>
<evidence type="ECO:0000256" key="4">
    <source>
        <dbReference type="ARBA" id="ARBA00022729"/>
    </source>
</evidence>
<dbReference type="Proteomes" id="UP000029965">
    <property type="component" value="Chromosome 9"/>
</dbReference>
<sequence>MLVIAGGILAALLLLIVVVLCLYFKIYNALKAAKDPEAVAVKNHNPDKVWWAKNSQAKTIAMESCPALQCCEGCRMYASFDALPPCCCDINEGL</sequence>
<feature type="transmembrane region" description="Helical" evidence="5">
    <location>
        <begin position="6"/>
        <end position="24"/>
    </location>
</feature>
<reference evidence="6" key="3">
    <citation type="submission" date="2025-09" db="UniProtKB">
        <authorList>
            <consortium name="Ensembl"/>
        </authorList>
    </citation>
    <scope>IDENTIFICATION</scope>
</reference>
<dbReference type="Bgee" id="ENSCSAG00000004575">
    <property type="expression patterns" value="Expressed in Ammon's horn and 2 other cell types or tissues"/>
</dbReference>
<comment type="similarity">
    <text evidence="2">Belongs to the FAM24 family.</text>
</comment>
<reference evidence="6 7" key="1">
    <citation type="submission" date="2014-03" db="EMBL/GenBank/DDBJ databases">
        <authorList>
            <person name="Warren W."/>
            <person name="Wilson R.K."/>
        </authorList>
    </citation>
    <scope>NUCLEOTIDE SEQUENCE</scope>
</reference>
<dbReference type="GO" id="GO:0005576">
    <property type="term" value="C:extracellular region"/>
    <property type="evidence" value="ECO:0007669"/>
    <property type="project" value="UniProtKB-SubCell"/>
</dbReference>
<evidence type="ECO:0000256" key="3">
    <source>
        <dbReference type="ARBA" id="ARBA00022525"/>
    </source>
</evidence>
<evidence type="ECO:0000313" key="7">
    <source>
        <dbReference type="Proteomes" id="UP000029965"/>
    </source>
</evidence>
<dbReference type="PANTHER" id="PTHR35860:SF5">
    <property type="entry name" value="PROTEIN FAM24B"/>
    <property type="match status" value="1"/>
</dbReference>
<comment type="subcellular location">
    <subcellularLocation>
        <location evidence="1">Secreted</location>
    </subcellularLocation>
</comment>
<name>A0A0D9QX17_CHLSB</name>
<gene>
    <name evidence="6" type="primary">FAM24B</name>
</gene>
<keyword evidence="7" id="KW-1185">Reference proteome</keyword>
<dbReference type="GeneTree" id="ENSGT00940000163005"/>
<proteinExistence type="inferred from homology"/>
<dbReference type="Pfam" id="PF15193">
    <property type="entry name" value="FAM24"/>
    <property type="match status" value="1"/>
</dbReference>
<dbReference type="EMBL" id="AQIB01042290">
    <property type="status" value="NOT_ANNOTATED_CDS"/>
    <property type="molecule type" value="Genomic_DNA"/>
</dbReference>
<protein>
    <submittedName>
        <fullName evidence="6">Family with sequence similarity 24 member B</fullName>
    </submittedName>
</protein>
<keyword evidence="3" id="KW-0964">Secreted</keyword>
<evidence type="ECO:0000256" key="5">
    <source>
        <dbReference type="SAM" id="Phobius"/>
    </source>
</evidence>
<dbReference type="Ensembl" id="ENSCSAT00000002604.1">
    <property type="protein sequence ID" value="ENSCSAP00000000906.1"/>
    <property type="gene ID" value="ENSCSAG00000004575.1"/>
</dbReference>
<keyword evidence="4" id="KW-0732">Signal</keyword>
<dbReference type="PANTHER" id="PTHR35860">
    <property type="entry name" value="PROTEIN FAM24B"/>
    <property type="match status" value="1"/>
</dbReference>
<organism evidence="6 7">
    <name type="scientific">Chlorocebus sabaeus</name>
    <name type="common">Green monkey</name>
    <name type="synonym">Simia sabaea</name>
    <dbReference type="NCBI Taxonomy" id="60711"/>
    <lineage>
        <taxon>Eukaryota</taxon>
        <taxon>Metazoa</taxon>
        <taxon>Chordata</taxon>
        <taxon>Craniata</taxon>
        <taxon>Vertebrata</taxon>
        <taxon>Euteleostomi</taxon>
        <taxon>Mammalia</taxon>
        <taxon>Eutheria</taxon>
        <taxon>Euarchontoglires</taxon>
        <taxon>Primates</taxon>
        <taxon>Haplorrhini</taxon>
        <taxon>Catarrhini</taxon>
        <taxon>Cercopithecidae</taxon>
        <taxon>Cercopithecinae</taxon>
        <taxon>Chlorocebus</taxon>
    </lineage>
</organism>
<dbReference type="GeneID" id="103216646"/>
<reference evidence="6" key="2">
    <citation type="submission" date="2025-08" db="UniProtKB">
        <authorList>
            <consortium name="Ensembl"/>
        </authorList>
    </citation>
    <scope>IDENTIFICATION</scope>
</reference>
<dbReference type="OMA" id="MFCIGGG"/>
<keyword evidence="5" id="KW-1133">Transmembrane helix</keyword>